<keyword evidence="1 3" id="KW-0963">Cytoplasm</keyword>
<dbReference type="InterPro" id="IPR016193">
    <property type="entry name" value="Cytidine_deaminase-like"/>
</dbReference>
<reference evidence="4 5" key="1">
    <citation type="submission" date="2020-01" db="EMBL/GenBank/DDBJ databases">
        <authorList>
            <person name="Gulvik C.A."/>
            <person name="Batra D.G."/>
        </authorList>
    </citation>
    <scope>NUCLEOTIDE SEQUENCE [LARGE SCALE GENOMIC DNA]</scope>
    <source>
        <strain evidence="4 5">W9323</strain>
    </source>
</reference>
<gene>
    <name evidence="3 4" type="primary">fdhD</name>
    <name evidence="4" type="ORF">GXN76_13935</name>
</gene>
<dbReference type="GO" id="GO:0016783">
    <property type="term" value="F:sulfurtransferase activity"/>
    <property type="evidence" value="ECO:0007669"/>
    <property type="project" value="InterPro"/>
</dbReference>
<protein>
    <recommendedName>
        <fullName evidence="3">Sulfur carrier protein FdhD</fullName>
    </recommendedName>
</protein>
<evidence type="ECO:0000313" key="5">
    <source>
        <dbReference type="Proteomes" id="UP000503088"/>
    </source>
</evidence>
<evidence type="ECO:0000256" key="3">
    <source>
        <dbReference type="HAMAP-Rule" id="MF_00187"/>
    </source>
</evidence>
<accession>A0A7D4BSA8</accession>
<dbReference type="GO" id="GO:0097163">
    <property type="term" value="F:sulfur carrier activity"/>
    <property type="evidence" value="ECO:0007669"/>
    <property type="project" value="UniProtKB-UniRule"/>
</dbReference>
<dbReference type="GO" id="GO:0006777">
    <property type="term" value="P:Mo-molybdopterin cofactor biosynthetic process"/>
    <property type="evidence" value="ECO:0007669"/>
    <property type="project" value="UniProtKB-UniRule"/>
</dbReference>
<dbReference type="GO" id="GO:0005737">
    <property type="term" value="C:cytoplasm"/>
    <property type="evidence" value="ECO:0007669"/>
    <property type="project" value="UniProtKB-SubCell"/>
</dbReference>
<feature type="binding site" evidence="3">
    <location>
        <begin position="262"/>
        <end position="267"/>
    </location>
    <ligand>
        <name>Mo-bis(molybdopterin guanine dinucleotide)</name>
        <dbReference type="ChEBI" id="CHEBI:60539"/>
    </ligand>
</feature>
<dbReference type="Gene3D" id="3.40.140.10">
    <property type="entry name" value="Cytidine Deaminase, domain 2"/>
    <property type="match status" value="1"/>
</dbReference>
<dbReference type="NCBIfam" id="TIGR00129">
    <property type="entry name" value="fdhD_narQ"/>
    <property type="match status" value="1"/>
</dbReference>
<comment type="function">
    <text evidence="3">Required for formate dehydrogenase (FDH) activity. Acts as a sulfur carrier protein that transfers sulfur from IscS to the molybdenum cofactor prior to its insertion into FDH.</text>
</comment>
<keyword evidence="4" id="KW-0808">Transferase</keyword>
<evidence type="ECO:0000313" key="4">
    <source>
        <dbReference type="EMBL" id="QKG86071.1"/>
    </source>
</evidence>
<evidence type="ECO:0000256" key="2">
    <source>
        <dbReference type="ARBA" id="ARBA00023150"/>
    </source>
</evidence>
<comment type="subcellular location">
    <subcellularLocation>
        <location evidence="3">Cytoplasm</location>
    </subcellularLocation>
</comment>
<dbReference type="InterPro" id="IPR003786">
    <property type="entry name" value="FdhD"/>
</dbReference>
<dbReference type="PANTHER" id="PTHR30592">
    <property type="entry name" value="FORMATE DEHYDROGENASE"/>
    <property type="match status" value="1"/>
</dbReference>
<proteinExistence type="inferred from homology"/>
<dbReference type="SUPFAM" id="SSF53927">
    <property type="entry name" value="Cytidine deaminase-like"/>
    <property type="match status" value="1"/>
</dbReference>
<dbReference type="KEGG" id="kpul:GXN76_13935"/>
<dbReference type="Pfam" id="PF02634">
    <property type="entry name" value="FdhD-NarQ"/>
    <property type="match status" value="1"/>
</dbReference>
<sequence>MNRGRFARRTVQHITSGQSDTRLDQVVMEEPLEIRLVFPGTAPLSIAVTMRTPGNDFELAAGFLFTEGIIPTPDMIRSITYCRDPQRDRQQQYNIVNVDLQPGVRLDLEPLQRNFYTSSSCGICGKASMEAIRVKGVKPVKEGMTVDPRVIAGLGETLRQEQKVFDKTGGLHAAGWFDSKGNLMALREDVGRHNAVDKLLGFTFLEKKIPLSDSILMVSGRTSFEILQKAAVAGIPVVTAVSAPSSLACETAESFGITLIGFARGNRFNIYTGKQRIRDRQ</sequence>
<name>A0A7D4BSA8_9BACL</name>
<feature type="active site" description="Cysteine persulfide intermediate" evidence="3">
    <location>
        <position position="121"/>
    </location>
</feature>
<dbReference type="NCBIfam" id="NF001943">
    <property type="entry name" value="PRK00724.1-2"/>
    <property type="match status" value="1"/>
</dbReference>
<dbReference type="AlphaFoldDB" id="A0A7D4BSA8"/>
<dbReference type="Gene3D" id="3.10.20.10">
    <property type="match status" value="1"/>
</dbReference>
<comment type="similarity">
    <text evidence="3">Belongs to the FdhD family.</text>
</comment>
<keyword evidence="2 3" id="KW-0501">Molybdenum cofactor biosynthesis</keyword>
<dbReference type="Proteomes" id="UP000503088">
    <property type="component" value="Chromosome"/>
</dbReference>
<dbReference type="HAMAP" id="MF_00187">
    <property type="entry name" value="FdhD"/>
    <property type="match status" value="1"/>
</dbReference>
<dbReference type="PIRSF" id="PIRSF015626">
    <property type="entry name" value="FdhD"/>
    <property type="match status" value="1"/>
</dbReference>
<evidence type="ECO:0000256" key="1">
    <source>
        <dbReference type="ARBA" id="ARBA00022490"/>
    </source>
</evidence>
<dbReference type="EMBL" id="CP048104">
    <property type="protein sequence ID" value="QKG86071.1"/>
    <property type="molecule type" value="Genomic_DNA"/>
</dbReference>
<organism evidence="4 5">
    <name type="scientific">Kroppenstedtia pulmonis</name>
    <dbReference type="NCBI Taxonomy" id="1380685"/>
    <lineage>
        <taxon>Bacteria</taxon>
        <taxon>Bacillati</taxon>
        <taxon>Bacillota</taxon>
        <taxon>Bacilli</taxon>
        <taxon>Bacillales</taxon>
        <taxon>Thermoactinomycetaceae</taxon>
        <taxon>Kroppenstedtia</taxon>
    </lineage>
</organism>
<dbReference type="PANTHER" id="PTHR30592:SF1">
    <property type="entry name" value="SULFUR CARRIER PROTEIN FDHD"/>
    <property type="match status" value="1"/>
</dbReference>
<keyword evidence="5" id="KW-1185">Reference proteome</keyword>